<gene>
    <name evidence="3" type="ORF">ACFSR1_00060</name>
</gene>
<feature type="domain" description="GH16" evidence="2">
    <location>
        <begin position="31"/>
        <end position="282"/>
    </location>
</feature>
<dbReference type="Proteomes" id="UP001597319">
    <property type="component" value="Unassembled WGS sequence"/>
</dbReference>
<evidence type="ECO:0000313" key="4">
    <source>
        <dbReference type="Proteomes" id="UP001597319"/>
    </source>
</evidence>
<comment type="caution">
    <text evidence="3">The sequence shown here is derived from an EMBL/GenBank/DDBJ whole genome shotgun (WGS) entry which is preliminary data.</text>
</comment>
<dbReference type="RefSeq" id="WP_378288395.1">
    <property type="nucleotide sequence ID" value="NZ_JBHULE010000001.1"/>
</dbReference>
<dbReference type="PANTHER" id="PTHR10963:SF55">
    <property type="entry name" value="GLYCOSIDE HYDROLASE FAMILY 16 PROTEIN"/>
    <property type="match status" value="1"/>
</dbReference>
<protein>
    <submittedName>
        <fullName evidence="3">Family 16 glycosylhydrolase</fullName>
    </submittedName>
</protein>
<organism evidence="3 4">
    <name type="scientific">Aquimarina rubra</name>
    <dbReference type="NCBI Taxonomy" id="1920033"/>
    <lineage>
        <taxon>Bacteria</taxon>
        <taxon>Pseudomonadati</taxon>
        <taxon>Bacteroidota</taxon>
        <taxon>Flavobacteriia</taxon>
        <taxon>Flavobacteriales</taxon>
        <taxon>Flavobacteriaceae</taxon>
        <taxon>Aquimarina</taxon>
    </lineage>
</organism>
<keyword evidence="4" id="KW-1185">Reference proteome</keyword>
<evidence type="ECO:0000259" key="2">
    <source>
        <dbReference type="PROSITE" id="PS51762"/>
    </source>
</evidence>
<dbReference type="PANTHER" id="PTHR10963">
    <property type="entry name" value="GLYCOSYL HYDROLASE-RELATED"/>
    <property type="match status" value="1"/>
</dbReference>
<dbReference type="Gene3D" id="2.60.120.200">
    <property type="match status" value="1"/>
</dbReference>
<reference evidence="4" key="1">
    <citation type="journal article" date="2019" name="Int. J. Syst. Evol. Microbiol.">
        <title>The Global Catalogue of Microorganisms (GCM) 10K type strain sequencing project: providing services to taxonomists for standard genome sequencing and annotation.</title>
        <authorList>
            <consortium name="The Broad Institute Genomics Platform"/>
            <consortium name="The Broad Institute Genome Sequencing Center for Infectious Disease"/>
            <person name="Wu L."/>
            <person name="Ma J."/>
        </authorList>
    </citation>
    <scope>NUCLEOTIDE SEQUENCE [LARGE SCALE GENOMIC DNA]</scope>
    <source>
        <strain evidence="4">KCTC 52274</strain>
    </source>
</reference>
<sequence>MNKNLNKIIGFLFISCLLIMGCETDETQTVARFNNLVAEDNFDEDGQINTSFWNFDIGDGSEQGIPGWGNNELQYYTDRTENVTVENGFLLITARKEDFNGSQYTSARLQTKGKIQQRYGRFEARIRLPFGQGMWPAFWLLGDDSDGSVWPQIGEIDIMENTGDAPTEIFGTVHGPGFSGGNSISKTYNFNNSRVDTAFHIYGIEWGPDYINYYVDNVLYHQITPEDVDEETNGAGEWVFNDRSFYIILNLAVGGQLPGPPNEDTVFPQTMVVDYVRVYEPF</sequence>
<dbReference type="CDD" id="cd08023">
    <property type="entry name" value="GH16_laminarinase_like"/>
    <property type="match status" value="1"/>
</dbReference>
<dbReference type="EMBL" id="JBHULE010000001">
    <property type="protein sequence ID" value="MFD2561040.1"/>
    <property type="molecule type" value="Genomic_DNA"/>
</dbReference>
<dbReference type="SUPFAM" id="SSF49899">
    <property type="entry name" value="Concanavalin A-like lectins/glucanases"/>
    <property type="match status" value="1"/>
</dbReference>
<evidence type="ECO:0000256" key="1">
    <source>
        <dbReference type="ARBA" id="ARBA00006865"/>
    </source>
</evidence>
<dbReference type="InterPro" id="IPR050546">
    <property type="entry name" value="Glycosyl_Hydrlase_16"/>
</dbReference>
<dbReference type="PROSITE" id="PS51257">
    <property type="entry name" value="PROKAR_LIPOPROTEIN"/>
    <property type="match status" value="1"/>
</dbReference>
<name>A0ABW5L927_9FLAO</name>
<accession>A0ABW5L927</accession>
<proteinExistence type="inferred from homology"/>
<dbReference type="Pfam" id="PF00722">
    <property type="entry name" value="Glyco_hydro_16"/>
    <property type="match status" value="1"/>
</dbReference>
<dbReference type="InterPro" id="IPR000757">
    <property type="entry name" value="Beta-glucanase-like"/>
</dbReference>
<dbReference type="PROSITE" id="PS51762">
    <property type="entry name" value="GH16_2"/>
    <property type="match status" value="1"/>
</dbReference>
<dbReference type="InterPro" id="IPR013320">
    <property type="entry name" value="ConA-like_dom_sf"/>
</dbReference>
<evidence type="ECO:0000313" key="3">
    <source>
        <dbReference type="EMBL" id="MFD2561040.1"/>
    </source>
</evidence>
<comment type="similarity">
    <text evidence="1">Belongs to the glycosyl hydrolase 16 family.</text>
</comment>